<dbReference type="RefSeq" id="WP_065173281.1">
    <property type="nucleotide sequence ID" value="NZ_JAUZMX010000002.1"/>
</dbReference>
<dbReference type="PANTHER" id="PTHR43798">
    <property type="entry name" value="MONOACYLGLYCEROL LIPASE"/>
    <property type="match status" value="1"/>
</dbReference>
<dbReference type="Gene3D" id="3.40.50.1820">
    <property type="entry name" value="alpha/beta hydrolase"/>
    <property type="match status" value="1"/>
</dbReference>
<reference evidence="2 3" key="1">
    <citation type="submission" date="2018-01" db="EMBL/GenBank/DDBJ databases">
        <title>Whole genome sequencing of Histamine producing bacteria.</title>
        <authorList>
            <person name="Butler K."/>
        </authorList>
    </citation>
    <scope>NUCLEOTIDE SEQUENCE [LARGE SCALE GENOMIC DNA]</scope>
    <source>
        <strain evidence="2 3">FS-7.2</strain>
    </source>
</reference>
<dbReference type="InterPro" id="IPR022742">
    <property type="entry name" value="Hydrolase_4"/>
</dbReference>
<name>A0A2T3KK44_9GAMM</name>
<dbReference type="GO" id="GO:0047372">
    <property type="term" value="F:monoacylglycerol lipase activity"/>
    <property type="evidence" value="ECO:0007669"/>
    <property type="project" value="TreeGrafter"/>
</dbReference>
<organism evidence="2 3">
    <name type="scientific">Photobacterium kishitanii</name>
    <dbReference type="NCBI Taxonomy" id="318456"/>
    <lineage>
        <taxon>Bacteria</taxon>
        <taxon>Pseudomonadati</taxon>
        <taxon>Pseudomonadota</taxon>
        <taxon>Gammaproteobacteria</taxon>
        <taxon>Vibrionales</taxon>
        <taxon>Vibrionaceae</taxon>
        <taxon>Photobacterium</taxon>
    </lineage>
</organism>
<evidence type="ECO:0000259" key="1">
    <source>
        <dbReference type="Pfam" id="PF12146"/>
    </source>
</evidence>
<feature type="domain" description="Serine aminopeptidase S33" evidence="1">
    <location>
        <begin position="18"/>
        <end position="238"/>
    </location>
</feature>
<accession>A0A2T3KK44</accession>
<dbReference type="Proteomes" id="UP000241426">
    <property type="component" value="Unassembled WGS sequence"/>
</dbReference>
<gene>
    <name evidence="2" type="ORF">C9J27_06425</name>
</gene>
<dbReference type="PRINTS" id="PR00111">
    <property type="entry name" value="ABHYDROLASE"/>
</dbReference>
<keyword evidence="2" id="KW-0378">Hydrolase</keyword>
<dbReference type="PANTHER" id="PTHR43798:SF33">
    <property type="entry name" value="HYDROLASE, PUTATIVE (AFU_ORTHOLOGUE AFUA_2G14860)-RELATED"/>
    <property type="match status" value="1"/>
</dbReference>
<comment type="caution">
    <text evidence="2">The sequence shown here is derived from an EMBL/GenBank/DDBJ whole genome shotgun (WGS) entry which is preliminary data.</text>
</comment>
<dbReference type="GO" id="GO:0046464">
    <property type="term" value="P:acylglycerol catabolic process"/>
    <property type="evidence" value="ECO:0007669"/>
    <property type="project" value="TreeGrafter"/>
</dbReference>
<dbReference type="GO" id="GO:0016020">
    <property type="term" value="C:membrane"/>
    <property type="evidence" value="ECO:0007669"/>
    <property type="project" value="TreeGrafter"/>
</dbReference>
<dbReference type="SUPFAM" id="SSF53474">
    <property type="entry name" value="alpha/beta-Hydrolases"/>
    <property type="match status" value="1"/>
</dbReference>
<dbReference type="AlphaFoldDB" id="A0A2T3KK44"/>
<protein>
    <submittedName>
        <fullName evidence="2">Abhydrolase domain-containing 18</fullName>
    </submittedName>
</protein>
<dbReference type="EMBL" id="PYNF01000004">
    <property type="protein sequence ID" value="PSU99881.1"/>
    <property type="molecule type" value="Genomic_DNA"/>
</dbReference>
<sequence>MYNFNGIYHTDSSPGDNDKKTIVFLHGFFMDSRMFKHQVEHFKSQYRVVCFDFRGFGQTEWDNKAFTLDDLVCDVINTLEHLGITKIILAGMSMGGYVAQRIALIKPNLVDALILIATQAESDNPETISSYHQLRDNWNNVIVREQIVNTLLPVIIGDDEYEQSNWKKVWLSYQQENIYHPMTAMTTRNAIDVSKIELPCLVLHGKDDVGIPLQAAQMLHDALPNSTMVIVEGACHAVNLTHPVEVNAAINQFLK</sequence>
<proteinExistence type="predicted"/>
<dbReference type="InterPro" id="IPR050266">
    <property type="entry name" value="AB_hydrolase_sf"/>
</dbReference>
<dbReference type="InterPro" id="IPR029058">
    <property type="entry name" value="AB_hydrolase_fold"/>
</dbReference>
<dbReference type="InterPro" id="IPR000073">
    <property type="entry name" value="AB_hydrolase_1"/>
</dbReference>
<evidence type="ECO:0000313" key="2">
    <source>
        <dbReference type="EMBL" id="PSU99881.1"/>
    </source>
</evidence>
<evidence type="ECO:0000313" key="3">
    <source>
        <dbReference type="Proteomes" id="UP000241426"/>
    </source>
</evidence>
<dbReference type="Pfam" id="PF12146">
    <property type="entry name" value="Hydrolase_4"/>
    <property type="match status" value="1"/>
</dbReference>